<proteinExistence type="predicted"/>
<keyword evidence="2" id="KW-0472">Membrane</keyword>
<organism evidence="3 4">
    <name type="scientific">Nocardioides soli</name>
    <dbReference type="NCBI Taxonomy" id="1036020"/>
    <lineage>
        <taxon>Bacteria</taxon>
        <taxon>Bacillati</taxon>
        <taxon>Actinomycetota</taxon>
        <taxon>Actinomycetes</taxon>
        <taxon>Propionibacteriales</taxon>
        <taxon>Nocardioidaceae</taxon>
        <taxon>Nocardioides</taxon>
    </lineage>
</organism>
<keyword evidence="2" id="KW-1133">Transmembrane helix</keyword>
<sequence length="93" mass="9986">MQVLTAVPQVLSYVVALVDEVPEAKDVKAGWLAFAIFIGLILAVAFLGFSLVKQLRKAEAAEEAGLYDPSDKKPTPMPTVEPDRKDDTAQNGA</sequence>
<accession>A0A7W4VU67</accession>
<dbReference type="AlphaFoldDB" id="A0A7W4VU67"/>
<dbReference type="Proteomes" id="UP000589626">
    <property type="component" value="Unassembled WGS sequence"/>
</dbReference>
<keyword evidence="4" id="KW-1185">Reference proteome</keyword>
<gene>
    <name evidence="3" type="ORF">FHU40_001645</name>
</gene>
<evidence type="ECO:0000256" key="1">
    <source>
        <dbReference type="SAM" id="MobiDB-lite"/>
    </source>
</evidence>
<keyword evidence="2" id="KW-0812">Transmembrane</keyword>
<protein>
    <submittedName>
        <fullName evidence="3">Uncharacterized protein</fullName>
    </submittedName>
</protein>
<feature type="transmembrane region" description="Helical" evidence="2">
    <location>
        <begin position="32"/>
        <end position="52"/>
    </location>
</feature>
<dbReference type="RefSeq" id="WP_183591703.1">
    <property type="nucleotide sequence ID" value="NZ_JACHWR010000001.1"/>
</dbReference>
<reference evidence="3 4" key="1">
    <citation type="submission" date="2020-08" db="EMBL/GenBank/DDBJ databases">
        <title>Sequencing the genomes of 1000 actinobacteria strains.</title>
        <authorList>
            <person name="Klenk H.-P."/>
        </authorList>
    </citation>
    <scope>NUCLEOTIDE SEQUENCE [LARGE SCALE GENOMIC DNA]</scope>
    <source>
        <strain evidence="3 4">DSM 105498</strain>
    </source>
</reference>
<name>A0A7W4VU67_9ACTN</name>
<dbReference type="EMBL" id="JACHWR010000001">
    <property type="protein sequence ID" value="MBB3041844.1"/>
    <property type="molecule type" value="Genomic_DNA"/>
</dbReference>
<feature type="compositionally biased region" description="Basic and acidic residues" evidence="1">
    <location>
        <begin position="81"/>
        <end position="93"/>
    </location>
</feature>
<comment type="caution">
    <text evidence="3">The sequence shown here is derived from an EMBL/GenBank/DDBJ whole genome shotgun (WGS) entry which is preliminary data.</text>
</comment>
<evidence type="ECO:0000313" key="4">
    <source>
        <dbReference type="Proteomes" id="UP000589626"/>
    </source>
</evidence>
<evidence type="ECO:0000313" key="3">
    <source>
        <dbReference type="EMBL" id="MBB3041844.1"/>
    </source>
</evidence>
<evidence type="ECO:0000256" key="2">
    <source>
        <dbReference type="SAM" id="Phobius"/>
    </source>
</evidence>
<feature type="region of interest" description="Disordered" evidence="1">
    <location>
        <begin position="61"/>
        <end position="93"/>
    </location>
</feature>